<reference evidence="3" key="1">
    <citation type="journal article" date="2014" name="Genome Announc.">
        <title>Draft Genome Sequence of Clostridium straminisolvens Strain JCM 21531T, Isolated from a Cellulose-Degrading Bacterial Community.</title>
        <authorList>
            <person name="Yuki M."/>
            <person name="Oshima K."/>
            <person name="Suda W."/>
            <person name="Sakamoto M."/>
            <person name="Kitamura K."/>
            <person name="Iida T."/>
            <person name="Hattori M."/>
            <person name="Ohkuma M."/>
        </authorList>
    </citation>
    <scope>NUCLEOTIDE SEQUENCE [LARGE SCALE GENOMIC DNA]</scope>
    <source>
        <strain evidence="3">JCM 21531</strain>
    </source>
</reference>
<comment type="caution">
    <text evidence="3">The sequence shown here is derived from an EMBL/GenBank/DDBJ whole genome shotgun (WGS) entry which is preliminary data.</text>
</comment>
<accession>W4VBP6</accession>
<dbReference type="Pfam" id="PF17201">
    <property type="entry name" value="Cache_3-Cache_2"/>
    <property type="match status" value="1"/>
</dbReference>
<name>W4VBP6_9FIRM</name>
<evidence type="ECO:0000313" key="3">
    <source>
        <dbReference type="EMBL" id="GAE90622.1"/>
    </source>
</evidence>
<dbReference type="OrthoDB" id="9814363at2"/>
<evidence type="ECO:0000259" key="2">
    <source>
        <dbReference type="Pfam" id="PF17201"/>
    </source>
</evidence>
<dbReference type="AlphaFoldDB" id="W4VBP6"/>
<evidence type="ECO:0000313" key="4">
    <source>
        <dbReference type="Proteomes" id="UP000019109"/>
    </source>
</evidence>
<dbReference type="STRING" id="1294263.JCM21531_4248"/>
<gene>
    <name evidence="3" type="ORF">JCM21531_4248</name>
</gene>
<keyword evidence="4" id="KW-1185">Reference proteome</keyword>
<protein>
    <submittedName>
        <fullName evidence="3">Methyl-accepting chemotaxis protein</fullName>
    </submittedName>
</protein>
<dbReference type="Proteomes" id="UP000019109">
    <property type="component" value="Unassembled WGS sequence"/>
</dbReference>
<feature type="domain" description="Cache 3/Cache 2 fusion" evidence="2">
    <location>
        <begin position="40"/>
        <end position="256"/>
    </location>
</feature>
<organism evidence="3 4">
    <name type="scientific">Acetivibrio straminisolvens JCM 21531</name>
    <dbReference type="NCBI Taxonomy" id="1294263"/>
    <lineage>
        <taxon>Bacteria</taxon>
        <taxon>Bacillati</taxon>
        <taxon>Bacillota</taxon>
        <taxon>Clostridia</taxon>
        <taxon>Eubacteriales</taxon>
        <taxon>Oscillospiraceae</taxon>
        <taxon>Acetivibrio</taxon>
    </lineage>
</organism>
<keyword evidence="1" id="KW-0472">Membrane</keyword>
<feature type="transmembrane region" description="Helical" evidence="1">
    <location>
        <begin position="12"/>
        <end position="31"/>
    </location>
</feature>
<dbReference type="EMBL" id="BAVR01000080">
    <property type="protein sequence ID" value="GAE90622.1"/>
    <property type="molecule type" value="Genomic_DNA"/>
</dbReference>
<keyword evidence="1" id="KW-0812">Transmembrane</keyword>
<dbReference type="SUPFAM" id="SSF103190">
    <property type="entry name" value="Sensory domain-like"/>
    <property type="match status" value="1"/>
</dbReference>
<dbReference type="InterPro" id="IPR033462">
    <property type="entry name" value="Cache_3-Cache_2"/>
</dbReference>
<proteinExistence type="predicted"/>
<sequence>MKNILDKLKGSIAKIIVMYLIAAVAILALTLNQSNRAYREKTAQAEKVVQETQDMIIDQMDTINELYSQLVKSSMNVLIRTGLSIGTPNVKDEISFSGKTVPQLFLGDQLVIGNYELVDKIANETGATATVFVKAKSGEFVRISTNVKQEDGSRAIGTVLDPNGQAFEHIVNRKPYYGAVDILGKQYFTGYEPIYDSHNEVIGVWYVGFAAEQMHVLSKAIEGKKQFENDCYAIIDMNERIVVKSGDMKDEEILSLLKGEKNEKEWDIIVRNYEPGDIR</sequence>
<dbReference type="RefSeq" id="WP_054847137.1">
    <property type="nucleotide sequence ID" value="NZ_BAVR01000080.1"/>
</dbReference>
<evidence type="ECO:0000256" key="1">
    <source>
        <dbReference type="SAM" id="Phobius"/>
    </source>
</evidence>
<dbReference type="InterPro" id="IPR029151">
    <property type="entry name" value="Sensor-like_sf"/>
</dbReference>
<keyword evidence="1" id="KW-1133">Transmembrane helix</keyword>